<evidence type="ECO:0000259" key="3">
    <source>
        <dbReference type="Pfam" id="PF01926"/>
    </source>
</evidence>
<dbReference type="Gene3D" id="3.40.50.300">
    <property type="entry name" value="P-loop containing nucleotide triphosphate hydrolases"/>
    <property type="match status" value="1"/>
</dbReference>
<dbReference type="OrthoDB" id="8954335at2759"/>
<reference evidence="4" key="1">
    <citation type="journal article" date="2020" name="bioRxiv">
        <title>Historical genomics reveals the evolutionary mechanisms behind multiple outbreaks of the host-specific coffee wilt pathogen Fusarium xylarioides.</title>
        <authorList>
            <person name="Peck D."/>
            <person name="Nowell R.W."/>
            <person name="Flood J."/>
            <person name="Ryan M.J."/>
            <person name="Barraclough T.G."/>
        </authorList>
    </citation>
    <scope>NUCLEOTIDE SEQUENCE</scope>
    <source>
        <strain evidence="4">IMI 127659i</strain>
    </source>
</reference>
<dbReference type="AlphaFoldDB" id="A0A9P7HWX8"/>
<evidence type="ECO:0000313" key="5">
    <source>
        <dbReference type="Proteomes" id="UP000750502"/>
    </source>
</evidence>
<keyword evidence="1" id="KW-0175">Coiled coil</keyword>
<dbReference type="Proteomes" id="UP000750502">
    <property type="component" value="Unassembled WGS sequence"/>
</dbReference>
<feature type="domain" description="G" evidence="3">
    <location>
        <begin position="11"/>
        <end position="80"/>
    </location>
</feature>
<evidence type="ECO:0000313" key="4">
    <source>
        <dbReference type="EMBL" id="KAG5768600.1"/>
    </source>
</evidence>
<protein>
    <recommendedName>
        <fullName evidence="3">G domain-containing protein</fullName>
    </recommendedName>
</protein>
<proteinExistence type="predicted"/>
<comment type="caution">
    <text evidence="4">The sequence shown here is derived from an EMBL/GenBank/DDBJ whole genome shotgun (WGS) entry which is preliminary data.</text>
</comment>
<accession>A0A9P7HWX8</accession>
<dbReference type="InterPro" id="IPR006073">
    <property type="entry name" value="GTP-bd"/>
</dbReference>
<dbReference type="EMBL" id="JADFTT010000097">
    <property type="protein sequence ID" value="KAG5768600.1"/>
    <property type="molecule type" value="Genomic_DNA"/>
</dbReference>
<reference evidence="4" key="2">
    <citation type="submission" date="2020-10" db="EMBL/GenBank/DDBJ databases">
        <authorList>
            <person name="Peck L.D."/>
            <person name="Nowell R.W."/>
            <person name="Flood J."/>
            <person name="Ryan M.J."/>
            <person name="Barraclough T.G."/>
        </authorList>
    </citation>
    <scope>NUCLEOTIDE SEQUENCE</scope>
    <source>
        <strain evidence="4">IMI 127659i</strain>
    </source>
</reference>
<dbReference type="CDD" id="cd00882">
    <property type="entry name" value="Ras_like_GTPase"/>
    <property type="match status" value="1"/>
</dbReference>
<sequence length="364" mass="40604">MEVKKQPTMVIAVMGVTGSGKSTFVRTATGKDEVVVGHSLEACTQEITAWGFSARGHNILLADTPGFNDTYKSETEILHDIAKWLEALYRQNAKLAGILYLHRITDNRMEGSAMRNLKIFRKLCGKDPMKSVVILSTCWGKIDHERAVEHEDELKANPNFWGSMIEHGARVRRFDGTKQSALDVLMLFAGKAEITLDIQRELVDEGKSLGQTAAGSAVNEELHRLEAKYSEELKRIRAETAEALAEKDAQYENILKAERTKMEEKMHRIHSDQETLRQERREEVLRIVADNHRNMSQLQKEGGGRRDPERHQLGSKFVQLIASGTAVAVTPLAIPVAVASLANFLSSASKAVLDKKGYKKDNGV</sequence>
<feature type="region of interest" description="Disordered" evidence="2">
    <location>
        <begin position="291"/>
        <end position="310"/>
    </location>
</feature>
<keyword evidence="5" id="KW-1185">Reference proteome</keyword>
<gene>
    <name evidence="4" type="ORF">H9Q72_003912</name>
</gene>
<dbReference type="GO" id="GO:0005525">
    <property type="term" value="F:GTP binding"/>
    <property type="evidence" value="ECO:0007669"/>
    <property type="project" value="InterPro"/>
</dbReference>
<dbReference type="InterPro" id="IPR027417">
    <property type="entry name" value="P-loop_NTPase"/>
</dbReference>
<dbReference type="SUPFAM" id="SSF52540">
    <property type="entry name" value="P-loop containing nucleoside triphosphate hydrolases"/>
    <property type="match status" value="1"/>
</dbReference>
<organism evidence="4 5">
    <name type="scientific">Fusarium xylarioides</name>
    <dbReference type="NCBI Taxonomy" id="221167"/>
    <lineage>
        <taxon>Eukaryota</taxon>
        <taxon>Fungi</taxon>
        <taxon>Dikarya</taxon>
        <taxon>Ascomycota</taxon>
        <taxon>Pezizomycotina</taxon>
        <taxon>Sordariomycetes</taxon>
        <taxon>Hypocreomycetidae</taxon>
        <taxon>Hypocreales</taxon>
        <taxon>Nectriaceae</taxon>
        <taxon>Fusarium</taxon>
        <taxon>Fusarium fujikuroi species complex</taxon>
    </lineage>
</organism>
<dbReference type="Pfam" id="PF01926">
    <property type="entry name" value="MMR_HSR1"/>
    <property type="match status" value="1"/>
</dbReference>
<evidence type="ECO:0000256" key="2">
    <source>
        <dbReference type="SAM" id="MobiDB-lite"/>
    </source>
</evidence>
<name>A0A9P7HWX8_9HYPO</name>
<evidence type="ECO:0000256" key="1">
    <source>
        <dbReference type="SAM" id="Coils"/>
    </source>
</evidence>
<feature type="coiled-coil region" evidence="1">
    <location>
        <begin position="219"/>
        <end position="246"/>
    </location>
</feature>